<accession>A0A1F5C6P1</accession>
<dbReference type="GO" id="GO:0004519">
    <property type="term" value="F:endonuclease activity"/>
    <property type="evidence" value="ECO:0007669"/>
    <property type="project" value="InterPro"/>
</dbReference>
<organism evidence="2 3">
    <name type="scientific">Candidatus Azambacteria bacterium RIFCSPLOWO2_01_FULL_37_9</name>
    <dbReference type="NCBI Taxonomy" id="1797297"/>
    <lineage>
        <taxon>Bacteria</taxon>
        <taxon>Candidatus Azamiibacteriota</taxon>
    </lineage>
</organism>
<protein>
    <recommendedName>
        <fullName evidence="1">Homing endonuclease LAGLIDADG domain-containing protein</fullName>
    </recommendedName>
</protein>
<reference evidence="2 3" key="1">
    <citation type="journal article" date="2016" name="Nat. Commun.">
        <title>Thousands of microbial genomes shed light on interconnected biogeochemical processes in an aquifer system.</title>
        <authorList>
            <person name="Anantharaman K."/>
            <person name="Brown C.T."/>
            <person name="Hug L.A."/>
            <person name="Sharon I."/>
            <person name="Castelle C.J."/>
            <person name="Probst A.J."/>
            <person name="Thomas B.C."/>
            <person name="Singh A."/>
            <person name="Wilkins M.J."/>
            <person name="Karaoz U."/>
            <person name="Brodie E.L."/>
            <person name="Williams K.H."/>
            <person name="Hubbard S.S."/>
            <person name="Banfield J.F."/>
        </authorList>
    </citation>
    <scope>NUCLEOTIDE SEQUENCE [LARGE SCALE GENOMIC DNA]</scope>
</reference>
<name>A0A1F5C6P1_9BACT</name>
<dbReference type="Proteomes" id="UP000177947">
    <property type="component" value="Unassembled WGS sequence"/>
</dbReference>
<evidence type="ECO:0000313" key="2">
    <source>
        <dbReference type="EMBL" id="OGD38518.1"/>
    </source>
</evidence>
<evidence type="ECO:0000313" key="3">
    <source>
        <dbReference type="Proteomes" id="UP000177947"/>
    </source>
</evidence>
<feature type="domain" description="Homing endonuclease LAGLIDADG" evidence="1">
    <location>
        <begin position="17"/>
        <end position="104"/>
    </location>
</feature>
<dbReference type="EMBL" id="MEYQ01000042">
    <property type="protein sequence ID" value="OGD38518.1"/>
    <property type="molecule type" value="Genomic_DNA"/>
</dbReference>
<dbReference type="Gene3D" id="3.10.28.10">
    <property type="entry name" value="Homing endonucleases"/>
    <property type="match status" value="1"/>
</dbReference>
<gene>
    <name evidence="2" type="ORF">A2907_01640</name>
</gene>
<sequence>MGSRTKITANNNWAYVAGFFDGDGSLMVQFKNRRESVSGFRPMITICFYQDKRHSNPLKWFRKLFGIGYLSERNDGMTELRINGYDSCEKILKNMKPFIKFKKKQVELALKIISKLKKVFNITPKVILEIAKISDKISQENYSSKTRKYSYEYFEKLFKK</sequence>
<dbReference type="InterPro" id="IPR027434">
    <property type="entry name" value="Homing_endonucl"/>
</dbReference>
<dbReference type="InterPro" id="IPR004860">
    <property type="entry name" value="LAGLIDADG_dom"/>
</dbReference>
<dbReference type="Pfam" id="PF00961">
    <property type="entry name" value="LAGLIDADG_1"/>
    <property type="match status" value="1"/>
</dbReference>
<comment type="caution">
    <text evidence="2">The sequence shown here is derived from an EMBL/GenBank/DDBJ whole genome shotgun (WGS) entry which is preliminary data.</text>
</comment>
<proteinExistence type="predicted"/>
<dbReference type="SUPFAM" id="SSF55608">
    <property type="entry name" value="Homing endonucleases"/>
    <property type="match status" value="1"/>
</dbReference>
<evidence type="ECO:0000259" key="1">
    <source>
        <dbReference type="Pfam" id="PF00961"/>
    </source>
</evidence>
<dbReference type="AlphaFoldDB" id="A0A1F5C6P1"/>